<feature type="compositionally biased region" description="Low complexity" evidence="7">
    <location>
        <begin position="292"/>
        <end position="301"/>
    </location>
</feature>
<dbReference type="OrthoDB" id="1928390at2759"/>
<feature type="region of interest" description="Disordered" evidence="7">
    <location>
        <begin position="1"/>
        <end position="82"/>
    </location>
</feature>
<evidence type="ECO:0000256" key="4">
    <source>
        <dbReference type="ARBA" id="ARBA00023163"/>
    </source>
</evidence>
<feature type="domain" description="OVATE" evidence="8">
    <location>
        <begin position="320"/>
        <end position="380"/>
    </location>
</feature>
<keyword evidence="10" id="KW-1185">Reference proteome</keyword>
<comment type="subcellular location">
    <subcellularLocation>
        <location evidence="1 6">Nucleus</location>
    </subcellularLocation>
</comment>
<feature type="compositionally biased region" description="Basic residues" evidence="7">
    <location>
        <begin position="259"/>
        <end position="271"/>
    </location>
</feature>
<dbReference type="AlphaFoldDB" id="A0A835BFX8"/>
<feature type="compositionally biased region" description="Low complexity" evidence="7">
    <location>
        <begin position="147"/>
        <end position="170"/>
    </location>
</feature>
<dbReference type="InterPro" id="IPR006458">
    <property type="entry name" value="Ovate_C"/>
</dbReference>
<dbReference type="PROSITE" id="PS51754">
    <property type="entry name" value="OVATE"/>
    <property type="match status" value="1"/>
</dbReference>
<dbReference type="PANTHER" id="PTHR33057">
    <property type="entry name" value="TRANSCRIPTION REPRESSOR OFP7-RELATED"/>
    <property type="match status" value="1"/>
</dbReference>
<feature type="compositionally biased region" description="Low complexity" evidence="7">
    <location>
        <begin position="18"/>
        <end position="30"/>
    </location>
</feature>
<dbReference type="Proteomes" id="UP000636709">
    <property type="component" value="Unassembled WGS sequence"/>
</dbReference>
<evidence type="ECO:0000256" key="6">
    <source>
        <dbReference type="RuleBase" id="RU367028"/>
    </source>
</evidence>
<feature type="compositionally biased region" description="Low complexity" evidence="7">
    <location>
        <begin position="108"/>
        <end position="131"/>
    </location>
</feature>
<proteinExistence type="predicted"/>
<dbReference type="GO" id="GO:0005634">
    <property type="term" value="C:nucleus"/>
    <property type="evidence" value="ECO:0007669"/>
    <property type="project" value="UniProtKB-SubCell"/>
</dbReference>
<evidence type="ECO:0000259" key="8">
    <source>
        <dbReference type="PROSITE" id="PS51754"/>
    </source>
</evidence>
<keyword evidence="3 6" id="KW-0805">Transcription regulation</keyword>
<reference evidence="9" key="1">
    <citation type="submission" date="2020-07" db="EMBL/GenBank/DDBJ databases">
        <title>Genome sequence and genetic diversity analysis of an under-domesticated orphan crop, white fonio (Digitaria exilis).</title>
        <authorList>
            <person name="Bennetzen J.L."/>
            <person name="Chen S."/>
            <person name="Ma X."/>
            <person name="Wang X."/>
            <person name="Yssel A.E.J."/>
            <person name="Chaluvadi S.R."/>
            <person name="Johnson M."/>
            <person name="Gangashetty P."/>
            <person name="Hamidou F."/>
            <person name="Sanogo M.D."/>
            <person name="Zwaenepoel A."/>
            <person name="Wallace J."/>
            <person name="Van De Peer Y."/>
            <person name="Van Deynze A."/>
        </authorList>
    </citation>
    <scope>NUCLEOTIDE SEQUENCE</scope>
    <source>
        <tissue evidence="9">Leaves</tissue>
    </source>
</reference>
<dbReference type="NCBIfam" id="TIGR01568">
    <property type="entry name" value="A_thal_3678"/>
    <property type="match status" value="1"/>
</dbReference>
<dbReference type="Pfam" id="PF04844">
    <property type="entry name" value="Ovate"/>
    <property type="match status" value="1"/>
</dbReference>
<keyword evidence="2 6" id="KW-0678">Repressor</keyword>
<evidence type="ECO:0000313" key="10">
    <source>
        <dbReference type="Proteomes" id="UP000636709"/>
    </source>
</evidence>
<protein>
    <recommendedName>
        <fullName evidence="6">Transcription repressor</fullName>
    </recommendedName>
    <alternativeName>
        <fullName evidence="6">Ovate family protein</fullName>
    </alternativeName>
</protein>
<gene>
    <name evidence="9" type="ORF">HU200_037340</name>
</gene>
<evidence type="ECO:0000313" key="9">
    <source>
        <dbReference type="EMBL" id="KAF8696425.1"/>
    </source>
</evidence>
<feature type="region of interest" description="Disordered" evidence="7">
    <location>
        <begin position="97"/>
        <end position="187"/>
    </location>
</feature>
<feature type="compositionally biased region" description="Polar residues" evidence="7">
    <location>
        <begin position="31"/>
        <end position="44"/>
    </location>
</feature>
<comment type="function">
    <text evidence="6">Transcriptional repressor that regulates multiple aspects of plant growth and development.</text>
</comment>
<evidence type="ECO:0000256" key="1">
    <source>
        <dbReference type="ARBA" id="ARBA00004123"/>
    </source>
</evidence>
<evidence type="ECO:0000256" key="5">
    <source>
        <dbReference type="ARBA" id="ARBA00023242"/>
    </source>
</evidence>
<dbReference type="GO" id="GO:0045892">
    <property type="term" value="P:negative regulation of DNA-templated transcription"/>
    <property type="evidence" value="ECO:0007669"/>
    <property type="project" value="UniProtKB-UniRule"/>
</dbReference>
<organism evidence="9 10">
    <name type="scientific">Digitaria exilis</name>
    <dbReference type="NCBI Taxonomy" id="1010633"/>
    <lineage>
        <taxon>Eukaryota</taxon>
        <taxon>Viridiplantae</taxon>
        <taxon>Streptophyta</taxon>
        <taxon>Embryophyta</taxon>
        <taxon>Tracheophyta</taxon>
        <taxon>Spermatophyta</taxon>
        <taxon>Magnoliopsida</taxon>
        <taxon>Liliopsida</taxon>
        <taxon>Poales</taxon>
        <taxon>Poaceae</taxon>
        <taxon>PACMAD clade</taxon>
        <taxon>Panicoideae</taxon>
        <taxon>Panicodae</taxon>
        <taxon>Paniceae</taxon>
        <taxon>Anthephorinae</taxon>
        <taxon>Digitaria</taxon>
    </lineage>
</organism>
<feature type="compositionally biased region" description="Low complexity" evidence="7">
    <location>
        <begin position="272"/>
        <end position="283"/>
    </location>
</feature>
<feature type="compositionally biased region" description="Basic and acidic residues" evidence="7">
    <location>
        <begin position="68"/>
        <end position="77"/>
    </location>
</feature>
<comment type="caution">
    <text evidence="9">The sequence shown here is derived from an EMBL/GenBank/DDBJ whole genome shotgun (WGS) entry which is preliminary data.</text>
</comment>
<dbReference type="InterPro" id="IPR038933">
    <property type="entry name" value="Ovate"/>
</dbReference>
<sequence length="404" mass="43375">MRCEPPKPHALKAPTPSPVSSSPHSSSPASKLTQTPTRQETSGSAMRWGLRSSKQQQQRGAHDPQQGDQERQQESKGKSKAIFSSFSPLAWLSKLTAKQNTAASPRPAHATTTSVAKSTTAHHQATTTTTASPSCFHKPPTTPTPASPSSASQRTSPPAASSSSSATATTEIAPRRRSVGNDDTTVPDATAARQLLYRRRHYSVGGDRDLPPLGHLASLSRAASPKSLLPTPTPAPVRTLTPLLPPIPSDTDEEEKRPPRCRRRRNRRVVSGRRSFSSSNPKAPGGGGGGTRVAPAVRVRSPRPSSAAAAAVCELERFAVVRRTRDPQREFRASMVEMIASKRMVGRPQELETLLACYLSLNADEHHDCIVKVFRQVWFDLNNNNTSHPAAAATPPAAAAHLRS</sequence>
<keyword evidence="5 6" id="KW-0539">Nucleus</keyword>
<dbReference type="EMBL" id="JACEFO010001882">
    <property type="protein sequence ID" value="KAF8696425.1"/>
    <property type="molecule type" value="Genomic_DNA"/>
</dbReference>
<evidence type="ECO:0000256" key="3">
    <source>
        <dbReference type="ARBA" id="ARBA00023015"/>
    </source>
</evidence>
<evidence type="ECO:0000256" key="7">
    <source>
        <dbReference type="SAM" id="MobiDB-lite"/>
    </source>
</evidence>
<feature type="region of interest" description="Disordered" evidence="7">
    <location>
        <begin position="224"/>
        <end position="301"/>
    </location>
</feature>
<name>A0A835BFX8_9POAL</name>
<keyword evidence="4 6" id="KW-0804">Transcription</keyword>
<dbReference type="PANTHER" id="PTHR33057:SF82">
    <property type="entry name" value="TRANSCRIPTION REPRESSOR OFP5"/>
    <property type="match status" value="1"/>
</dbReference>
<evidence type="ECO:0000256" key="2">
    <source>
        <dbReference type="ARBA" id="ARBA00022491"/>
    </source>
</evidence>
<accession>A0A835BFX8</accession>